<keyword evidence="14" id="KW-1185">Reference proteome</keyword>
<evidence type="ECO:0000256" key="5">
    <source>
        <dbReference type="ARBA" id="ARBA00022989"/>
    </source>
</evidence>
<evidence type="ECO:0000256" key="3">
    <source>
        <dbReference type="ARBA" id="ARBA00022692"/>
    </source>
</evidence>
<evidence type="ECO:0000256" key="1">
    <source>
        <dbReference type="ARBA" id="ARBA00004141"/>
    </source>
</evidence>
<dbReference type="SUPFAM" id="SSF51735">
    <property type="entry name" value="NAD(P)-binding Rossmann-fold domains"/>
    <property type="match status" value="1"/>
</dbReference>
<dbReference type="AlphaFoldDB" id="A0A8K0K4G3"/>
<dbReference type="Gene3D" id="3.40.50.720">
    <property type="entry name" value="NAD(P)-binding Rossmann-like Domain"/>
    <property type="match status" value="1"/>
</dbReference>
<evidence type="ECO:0000256" key="12">
    <source>
        <dbReference type="RuleBase" id="RU000363"/>
    </source>
</evidence>
<accession>A0A8K0K4G3</accession>
<dbReference type="EMBL" id="KZ308254">
    <property type="protein sequence ID" value="KAG8225823.1"/>
    <property type="molecule type" value="Genomic_DNA"/>
</dbReference>
<evidence type="ECO:0000256" key="4">
    <source>
        <dbReference type="ARBA" id="ARBA00022857"/>
    </source>
</evidence>
<reference evidence="13" key="1">
    <citation type="submission" date="2013-04" db="EMBL/GenBank/DDBJ databases">
        <authorList>
            <person name="Qu J."/>
            <person name="Murali S.C."/>
            <person name="Bandaranaike D."/>
            <person name="Bellair M."/>
            <person name="Blankenburg K."/>
            <person name="Chao H."/>
            <person name="Dinh H."/>
            <person name="Doddapaneni H."/>
            <person name="Downs B."/>
            <person name="Dugan-Rocha S."/>
            <person name="Elkadiri S."/>
            <person name="Gnanaolivu R.D."/>
            <person name="Hernandez B."/>
            <person name="Javaid M."/>
            <person name="Jayaseelan J.C."/>
            <person name="Lee S."/>
            <person name="Li M."/>
            <person name="Ming W."/>
            <person name="Munidasa M."/>
            <person name="Muniz J."/>
            <person name="Nguyen L."/>
            <person name="Ongeri F."/>
            <person name="Osuji N."/>
            <person name="Pu L.-L."/>
            <person name="Puazo M."/>
            <person name="Qu C."/>
            <person name="Quiroz J."/>
            <person name="Raj R."/>
            <person name="Weissenberger G."/>
            <person name="Xin Y."/>
            <person name="Zou X."/>
            <person name="Han Y."/>
            <person name="Richards S."/>
            <person name="Worley K."/>
            <person name="Muzny D."/>
            <person name="Gibbs R."/>
        </authorList>
    </citation>
    <scope>NUCLEOTIDE SEQUENCE</scope>
    <source>
        <strain evidence="13">Sampled in the wild</strain>
    </source>
</reference>
<evidence type="ECO:0000256" key="9">
    <source>
        <dbReference type="ARBA" id="ARBA00059620"/>
    </source>
</evidence>
<proteinExistence type="inferred from homology"/>
<dbReference type="PANTHER" id="PTHR24322:SF736">
    <property type="entry name" value="RETINOL DEHYDROGENASE 10"/>
    <property type="match status" value="1"/>
</dbReference>
<evidence type="ECO:0000313" key="14">
    <source>
        <dbReference type="Proteomes" id="UP000792457"/>
    </source>
</evidence>
<organism evidence="13 14">
    <name type="scientific">Ladona fulva</name>
    <name type="common">Scarce chaser dragonfly</name>
    <name type="synonym">Libellula fulva</name>
    <dbReference type="NCBI Taxonomy" id="123851"/>
    <lineage>
        <taxon>Eukaryota</taxon>
        <taxon>Metazoa</taxon>
        <taxon>Ecdysozoa</taxon>
        <taxon>Arthropoda</taxon>
        <taxon>Hexapoda</taxon>
        <taxon>Insecta</taxon>
        <taxon>Pterygota</taxon>
        <taxon>Palaeoptera</taxon>
        <taxon>Odonata</taxon>
        <taxon>Epiprocta</taxon>
        <taxon>Anisoptera</taxon>
        <taxon>Libelluloidea</taxon>
        <taxon>Libellulidae</taxon>
        <taxon>Ladona</taxon>
    </lineage>
</organism>
<keyword evidence="7" id="KW-0443">Lipid metabolism</keyword>
<dbReference type="PROSITE" id="PS00061">
    <property type="entry name" value="ADH_SHORT"/>
    <property type="match status" value="1"/>
</dbReference>
<dbReference type="PRINTS" id="PR00081">
    <property type="entry name" value="GDHRDH"/>
</dbReference>
<evidence type="ECO:0000256" key="7">
    <source>
        <dbReference type="ARBA" id="ARBA00023098"/>
    </source>
</evidence>
<keyword evidence="4" id="KW-0521">NADP</keyword>
<dbReference type="PANTHER" id="PTHR24322">
    <property type="entry name" value="PKSB"/>
    <property type="match status" value="1"/>
</dbReference>
<keyword evidence="5" id="KW-1133">Transmembrane helix</keyword>
<dbReference type="InterPro" id="IPR002347">
    <property type="entry name" value="SDR_fam"/>
</dbReference>
<evidence type="ECO:0000256" key="2">
    <source>
        <dbReference type="ARBA" id="ARBA00006484"/>
    </source>
</evidence>
<keyword evidence="8" id="KW-0472">Membrane</keyword>
<evidence type="ECO:0000313" key="13">
    <source>
        <dbReference type="EMBL" id="KAG8225823.1"/>
    </source>
</evidence>
<name>A0A8K0K4G3_LADFU</name>
<comment type="subcellular location">
    <subcellularLocation>
        <location evidence="1">Membrane</location>
        <topology evidence="1">Multi-pass membrane protein</topology>
    </subcellularLocation>
</comment>
<gene>
    <name evidence="13" type="ORF">J437_LFUL005630</name>
</gene>
<evidence type="ECO:0000256" key="11">
    <source>
        <dbReference type="ARBA" id="ARBA00082544"/>
    </source>
</evidence>
<protein>
    <recommendedName>
        <fullName evidence="10">Short-chain dehydrogenase/reductase 3</fullName>
    </recommendedName>
    <alternativeName>
        <fullName evidence="11">Retinal short-chain dehydrogenase/reductase 1</fullName>
    </alternativeName>
</protein>
<dbReference type="Pfam" id="PF00106">
    <property type="entry name" value="adh_short"/>
    <property type="match status" value="2"/>
</dbReference>
<evidence type="ECO:0000256" key="6">
    <source>
        <dbReference type="ARBA" id="ARBA00023002"/>
    </source>
</evidence>
<keyword evidence="6" id="KW-0560">Oxidoreductase</keyword>
<comment type="caution">
    <text evidence="13">The sequence shown here is derived from an EMBL/GenBank/DDBJ whole genome shotgun (WGS) entry which is preliminary data.</text>
</comment>
<comment type="similarity">
    <text evidence="2 12">Belongs to the short-chain dehydrogenases/reductases (SDR) family.</text>
</comment>
<keyword evidence="3" id="KW-0812">Transmembrane</keyword>
<dbReference type="GO" id="GO:0052650">
    <property type="term" value="F:all-trans-retinol dehydrogenase (NADP+) activity"/>
    <property type="evidence" value="ECO:0007669"/>
    <property type="project" value="UniProtKB-ARBA"/>
</dbReference>
<dbReference type="CDD" id="cd05339">
    <property type="entry name" value="17beta-HSDXI-like_SDR_c"/>
    <property type="match status" value="1"/>
</dbReference>
<dbReference type="GO" id="GO:0005811">
    <property type="term" value="C:lipid droplet"/>
    <property type="evidence" value="ECO:0007669"/>
    <property type="project" value="TreeGrafter"/>
</dbReference>
<dbReference type="InterPro" id="IPR036291">
    <property type="entry name" value="NAD(P)-bd_dom_sf"/>
</dbReference>
<evidence type="ECO:0000256" key="10">
    <source>
        <dbReference type="ARBA" id="ARBA00068717"/>
    </source>
</evidence>
<dbReference type="FunFam" id="3.40.50.720:FF:000131">
    <property type="entry name" value="Short-chain dehydrogenase/reductase 3"/>
    <property type="match status" value="1"/>
</dbReference>
<dbReference type="OrthoDB" id="5840532at2759"/>
<dbReference type="InterPro" id="IPR020904">
    <property type="entry name" value="Sc_DH/Rdtase_CS"/>
</dbReference>
<reference evidence="13" key="2">
    <citation type="submission" date="2017-10" db="EMBL/GenBank/DDBJ databases">
        <title>Ladona fulva Genome sequencing and assembly.</title>
        <authorList>
            <person name="Murali S."/>
            <person name="Richards S."/>
            <person name="Bandaranaike D."/>
            <person name="Bellair M."/>
            <person name="Blankenburg K."/>
            <person name="Chao H."/>
            <person name="Dinh H."/>
            <person name="Doddapaneni H."/>
            <person name="Dugan-Rocha S."/>
            <person name="Elkadiri S."/>
            <person name="Gnanaolivu R."/>
            <person name="Hernandez B."/>
            <person name="Skinner E."/>
            <person name="Javaid M."/>
            <person name="Lee S."/>
            <person name="Li M."/>
            <person name="Ming W."/>
            <person name="Munidasa M."/>
            <person name="Muniz J."/>
            <person name="Nguyen L."/>
            <person name="Hughes D."/>
            <person name="Osuji N."/>
            <person name="Pu L.-L."/>
            <person name="Puazo M."/>
            <person name="Qu C."/>
            <person name="Quiroz J."/>
            <person name="Raj R."/>
            <person name="Weissenberger G."/>
            <person name="Xin Y."/>
            <person name="Zou X."/>
            <person name="Han Y."/>
            <person name="Worley K."/>
            <person name="Muzny D."/>
            <person name="Gibbs R."/>
        </authorList>
    </citation>
    <scope>NUCLEOTIDE SEQUENCE</scope>
    <source>
        <strain evidence="13">Sampled in the wild</strain>
    </source>
</reference>
<dbReference type="Proteomes" id="UP000792457">
    <property type="component" value="Unassembled WGS sequence"/>
</dbReference>
<comment type="function">
    <text evidence="9">Catalyzes the reduction of all-trans-retinal to all-trans-retinol in the presence of NADPH.</text>
</comment>
<dbReference type="PRINTS" id="PR00080">
    <property type="entry name" value="SDRFAMILY"/>
</dbReference>
<dbReference type="GO" id="GO:0016020">
    <property type="term" value="C:membrane"/>
    <property type="evidence" value="ECO:0007669"/>
    <property type="project" value="UniProtKB-SubCell"/>
</dbReference>
<sequence>MLLKLYSLCLLVLDCISLVIKTALLLLEAMYHLVISPAEKSVEGEIVLITGTGHGIGRELAKKYALLGATVVCLDIDKAGNAETMAMIADLTGAREKHNRNANHQNGAHHSSRKAYAYECDVSDRESVMKMAAKVKNEVGNVTVMVNNAGIMPCKPFLSHGQQEVERLFRINVMAHIWMFEAFLPSMIENNHGHIVALSSMAGICGLSNLVPYCASKYAVRGLMEAMSEELREGGRGQNIKFTTIFPFIVGTGLVQKPKLRFPNLLGIVSPEEAAQRIITAMRRNQNEVSIPPALLYINNISRIFPSKMVHLVKDFVDSGCEAHV</sequence>
<evidence type="ECO:0000256" key="8">
    <source>
        <dbReference type="ARBA" id="ARBA00023136"/>
    </source>
</evidence>